<evidence type="ECO:0000313" key="2">
    <source>
        <dbReference type="Proteomes" id="UP000014500"/>
    </source>
</evidence>
<sequence>MKFTALNIMANPTRKFENKIVQNSHYKCGPDTVPIGHLSSPDTMAEPSQSPAMLKYLCRLDTCPDRTEFFAPTVSGPPRLY</sequence>
<accession>T1IN44</accession>
<reference evidence="2" key="1">
    <citation type="submission" date="2011-05" db="EMBL/GenBank/DDBJ databases">
        <authorList>
            <person name="Richards S.R."/>
            <person name="Qu J."/>
            <person name="Jiang H."/>
            <person name="Jhangiani S.N."/>
            <person name="Agravi P."/>
            <person name="Goodspeed R."/>
            <person name="Gross S."/>
            <person name="Mandapat C."/>
            <person name="Jackson L."/>
            <person name="Mathew T."/>
            <person name="Pu L."/>
            <person name="Thornton R."/>
            <person name="Saada N."/>
            <person name="Wilczek-Boney K.B."/>
            <person name="Lee S."/>
            <person name="Kovar C."/>
            <person name="Wu Y."/>
            <person name="Scherer S.E."/>
            <person name="Worley K.C."/>
            <person name="Muzny D.M."/>
            <person name="Gibbs R."/>
        </authorList>
    </citation>
    <scope>NUCLEOTIDE SEQUENCE</scope>
    <source>
        <strain evidence="2">Brora</strain>
    </source>
</reference>
<name>T1IN44_STRMM</name>
<proteinExistence type="predicted"/>
<organism evidence="1 2">
    <name type="scientific">Strigamia maritima</name>
    <name type="common">European centipede</name>
    <name type="synonym">Geophilus maritimus</name>
    <dbReference type="NCBI Taxonomy" id="126957"/>
    <lineage>
        <taxon>Eukaryota</taxon>
        <taxon>Metazoa</taxon>
        <taxon>Ecdysozoa</taxon>
        <taxon>Arthropoda</taxon>
        <taxon>Myriapoda</taxon>
        <taxon>Chilopoda</taxon>
        <taxon>Pleurostigmophora</taxon>
        <taxon>Geophilomorpha</taxon>
        <taxon>Linotaeniidae</taxon>
        <taxon>Strigamia</taxon>
    </lineage>
</organism>
<dbReference type="AlphaFoldDB" id="T1IN44"/>
<reference evidence="1" key="2">
    <citation type="submission" date="2015-02" db="UniProtKB">
        <authorList>
            <consortium name="EnsemblMetazoa"/>
        </authorList>
    </citation>
    <scope>IDENTIFICATION</scope>
</reference>
<dbReference type="Proteomes" id="UP000014500">
    <property type="component" value="Unassembled WGS sequence"/>
</dbReference>
<keyword evidence="2" id="KW-1185">Reference proteome</keyword>
<dbReference type="HOGENOM" id="CLU_2580765_0_0_1"/>
<dbReference type="EnsemblMetazoa" id="SMAR002414-RA">
    <property type="protein sequence ID" value="SMAR002414-PA"/>
    <property type="gene ID" value="SMAR002414"/>
</dbReference>
<evidence type="ECO:0000313" key="1">
    <source>
        <dbReference type="EnsemblMetazoa" id="SMAR002414-PA"/>
    </source>
</evidence>
<dbReference type="EMBL" id="JH431140">
    <property type="status" value="NOT_ANNOTATED_CDS"/>
    <property type="molecule type" value="Genomic_DNA"/>
</dbReference>
<protein>
    <submittedName>
        <fullName evidence="1">Uncharacterized protein</fullName>
    </submittedName>
</protein>